<dbReference type="AlphaFoldDB" id="A0A1H1VWG0"/>
<dbReference type="OrthoDB" id="118015at2"/>
<dbReference type="InterPro" id="IPR002347">
    <property type="entry name" value="SDR_fam"/>
</dbReference>
<comment type="similarity">
    <text evidence="1 2">Belongs to the short-chain dehydrogenases/reductases (SDR) family.</text>
</comment>
<reference evidence="5" key="1">
    <citation type="submission" date="2016-10" db="EMBL/GenBank/DDBJ databases">
        <authorList>
            <person name="Varghese N."/>
            <person name="Submissions S."/>
        </authorList>
    </citation>
    <scope>NUCLEOTIDE SEQUENCE [LARGE SCALE GENOMIC DNA]</scope>
    <source>
        <strain evidence="5">JCM 14963</strain>
    </source>
</reference>
<gene>
    <name evidence="4" type="ORF">SAMN05216271_2995</name>
</gene>
<evidence type="ECO:0000313" key="4">
    <source>
        <dbReference type="EMBL" id="SDS88379.1"/>
    </source>
</evidence>
<sequence length="233" mass="23972">MAHLLKGRSVVVTGGFGILGRALAVYLLEQGARVAALDLSAVPVDLQASEDFLPLGGVDLTDPVSAGDAMTQVSSAFGHIDSLVNVAGGFAWEPFETGALETWDRMYQMNVRTTVTATHAALPHLLTSADGRVVSISAVAAGKAGLGVSAYAAAKAGVSRFTESLAEELKTRSVTVNAVMPSIIDTPTNRADMPDEDFSSWVAPSSLAAVIGFLLSDQAAVITGACLPVTGKV</sequence>
<evidence type="ECO:0000256" key="1">
    <source>
        <dbReference type="ARBA" id="ARBA00006484"/>
    </source>
</evidence>
<evidence type="ECO:0000259" key="3">
    <source>
        <dbReference type="SMART" id="SM00822"/>
    </source>
</evidence>
<protein>
    <submittedName>
        <fullName evidence="4">NAD(P)-dependent dehydrogenase, short-chain alcohol dehydrogenase family</fullName>
    </submittedName>
</protein>
<dbReference type="GO" id="GO:0016616">
    <property type="term" value="F:oxidoreductase activity, acting on the CH-OH group of donors, NAD or NADP as acceptor"/>
    <property type="evidence" value="ECO:0007669"/>
    <property type="project" value="UniProtKB-ARBA"/>
</dbReference>
<dbReference type="InterPro" id="IPR020904">
    <property type="entry name" value="Sc_DH/Rdtase_CS"/>
</dbReference>
<dbReference type="Proteomes" id="UP000243413">
    <property type="component" value="Chromosome I"/>
</dbReference>
<dbReference type="PRINTS" id="PR00080">
    <property type="entry name" value="SDRFAMILY"/>
</dbReference>
<dbReference type="PRINTS" id="PR00081">
    <property type="entry name" value="GDHRDH"/>
</dbReference>
<dbReference type="PANTHER" id="PTHR42760">
    <property type="entry name" value="SHORT-CHAIN DEHYDROGENASES/REDUCTASES FAMILY MEMBER"/>
    <property type="match status" value="1"/>
</dbReference>
<dbReference type="GO" id="GO:0030497">
    <property type="term" value="P:fatty acid elongation"/>
    <property type="evidence" value="ECO:0007669"/>
    <property type="project" value="TreeGrafter"/>
</dbReference>
<dbReference type="Pfam" id="PF00106">
    <property type="entry name" value="adh_short"/>
    <property type="match status" value="1"/>
</dbReference>
<dbReference type="STRING" id="472181.SAMN05216271_2995"/>
<evidence type="ECO:0000313" key="5">
    <source>
        <dbReference type="Proteomes" id="UP000243413"/>
    </source>
</evidence>
<dbReference type="EMBL" id="LT629763">
    <property type="protein sequence ID" value="SDS88379.1"/>
    <property type="molecule type" value="Genomic_DNA"/>
</dbReference>
<accession>A0A1H1VWG0</accession>
<feature type="domain" description="Ketoreductase" evidence="3">
    <location>
        <begin position="8"/>
        <end position="186"/>
    </location>
</feature>
<dbReference type="InterPro" id="IPR057326">
    <property type="entry name" value="KR_dom"/>
</dbReference>
<dbReference type="InterPro" id="IPR036291">
    <property type="entry name" value="NAD(P)-bd_dom_sf"/>
</dbReference>
<proteinExistence type="inferred from homology"/>
<dbReference type="Gene3D" id="3.40.50.720">
    <property type="entry name" value="NAD(P)-binding Rossmann-like Domain"/>
    <property type="match status" value="1"/>
</dbReference>
<name>A0A1H1VWG0_9GAMM</name>
<dbReference type="PANTHER" id="PTHR42760:SF135">
    <property type="entry name" value="BLL7886 PROTEIN"/>
    <property type="match status" value="1"/>
</dbReference>
<dbReference type="RefSeq" id="WP_092287653.1">
    <property type="nucleotide sequence ID" value="NZ_LT629763.1"/>
</dbReference>
<dbReference type="SUPFAM" id="SSF51735">
    <property type="entry name" value="NAD(P)-binding Rossmann-fold domains"/>
    <property type="match status" value="1"/>
</dbReference>
<evidence type="ECO:0000256" key="2">
    <source>
        <dbReference type="RuleBase" id="RU000363"/>
    </source>
</evidence>
<dbReference type="PROSITE" id="PS00061">
    <property type="entry name" value="ADH_SHORT"/>
    <property type="match status" value="1"/>
</dbReference>
<organism evidence="4 5">
    <name type="scientific">Halopseudomonas sabulinigri</name>
    <dbReference type="NCBI Taxonomy" id="472181"/>
    <lineage>
        <taxon>Bacteria</taxon>
        <taxon>Pseudomonadati</taxon>
        <taxon>Pseudomonadota</taxon>
        <taxon>Gammaproteobacteria</taxon>
        <taxon>Pseudomonadales</taxon>
        <taxon>Pseudomonadaceae</taxon>
        <taxon>Halopseudomonas</taxon>
    </lineage>
</organism>
<dbReference type="SMART" id="SM00822">
    <property type="entry name" value="PKS_KR"/>
    <property type="match status" value="1"/>
</dbReference>